<dbReference type="Proteomes" id="UP001168821">
    <property type="component" value="Unassembled WGS sequence"/>
</dbReference>
<feature type="compositionally biased region" description="Low complexity" evidence="1">
    <location>
        <begin position="29"/>
        <end position="42"/>
    </location>
</feature>
<gene>
    <name evidence="2" type="ORF">Zmor_019800</name>
</gene>
<dbReference type="InterPro" id="IPR026534">
    <property type="entry name" value="PRRC1"/>
</dbReference>
<comment type="caution">
    <text evidence="2">The sequence shown here is derived from an EMBL/GenBank/DDBJ whole genome shotgun (WGS) entry which is preliminary data.</text>
</comment>
<proteinExistence type="predicted"/>
<keyword evidence="3" id="KW-1185">Reference proteome</keyword>
<protein>
    <recommendedName>
        <fullName evidence="4">Protein PRRC1</fullName>
    </recommendedName>
</protein>
<feature type="region of interest" description="Disordered" evidence="1">
    <location>
        <begin position="1"/>
        <end position="42"/>
    </location>
</feature>
<evidence type="ECO:0008006" key="4">
    <source>
        <dbReference type="Google" id="ProtNLM"/>
    </source>
</evidence>
<evidence type="ECO:0000256" key="1">
    <source>
        <dbReference type="SAM" id="MobiDB-lite"/>
    </source>
</evidence>
<dbReference type="Gene3D" id="3.90.950.10">
    <property type="match status" value="1"/>
</dbReference>
<evidence type="ECO:0000313" key="2">
    <source>
        <dbReference type="EMBL" id="KAJ3647958.1"/>
    </source>
</evidence>
<dbReference type="GO" id="GO:0034237">
    <property type="term" value="F:protein kinase A regulatory subunit binding"/>
    <property type="evidence" value="ECO:0007669"/>
    <property type="project" value="TreeGrafter"/>
</dbReference>
<reference evidence="2" key="1">
    <citation type="journal article" date="2023" name="G3 (Bethesda)">
        <title>Whole genome assemblies of Zophobas morio and Tenebrio molitor.</title>
        <authorList>
            <person name="Kaur S."/>
            <person name="Stinson S.A."/>
            <person name="diCenzo G.C."/>
        </authorList>
    </citation>
    <scope>NUCLEOTIDE SEQUENCE</scope>
    <source>
        <strain evidence="2">QUZm001</strain>
    </source>
</reference>
<evidence type="ECO:0000313" key="3">
    <source>
        <dbReference type="Proteomes" id="UP001168821"/>
    </source>
</evidence>
<feature type="compositionally biased region" description="Basic and acidic residues" evidence="1">
    <location>
        <begin position="14"/>
        <end position="28"/>
    </location>
</feature>
<sequence length="363" mass="39267">MLQEDSNGEASFEIIDKKQEDSNTDKTESISSVSSPYSIPSPGVVTLPGGNLLSNLPPPTNLPDFTLWQNQPVPTVPAPTPLPPNLLPPVTQEVKPAPAVTVNVQPFPQTQFSAAIPPSKGVQHGPVPPSNVEPNLTSGGFIGWMKDAVSSGGILSKVAEKAKNSVDTLITTLDPQMSEFIYSGGDIEIGVASQDPDEVSPVREAIFSVFGKAWVNGVNIRSNDRKHQAIGFEDAIQRAEEKIKAALQIQKSPVIAVENFILQQDEQWFDLSVLVLSDSDKGIVLRTFSQTTPIPLEAFLDQAELEMPNYAKGCESVEKLLAAYLQIAKNNWQQEVCGVARKDTLFLAAKTLATLYKNRLVGP</sequence>
<dbReference type="PANTHER" id="PTHR23276:SF2">
    <property type="entry name" value="PROTEIN PRRC1"/>
    <property type="match status" value="1"/>
</dbReference>
<dbReference type="InterPro" id="IPR029001">
    <property type="entry name" value="ITPase-like_fam"/>
</dbReference>
<dbReference type="EMBL" id="JALNTZ010000006">
    <property type="protein sequence ID" value="KAJ3647958.1"/>
    <property type="molecule type" value="Genomic_DNA"/>
</dbReference>
<name>A0AA38I277_9CUCU</name>
<dbReference type="AlphaFoldDB" id="A0AA38I277"/>
<dbReference type="PANTHER" id="PTHR23276">
    <property type="entry name" value="PROTEIN PRRC1"/>
    <property type="match status" value="1"/>
</dbReference>
<dbReference type="GO" id="GO:0005737">
    <property type="term" value="C:cytoplasm"/>
    <property type="evidence" value="ECO:0007669"/>
    <property type="project" value="TreeGrafter"/>
</dbReference>
<dbReference type="SUPFAM" id="SSF52972">
    <property type="entry name" value="ITPase-like"/>
    <property type="match status" value="1"/>
</dbReference>
<accession>A0AA38I277</accession>
<organism evidence="2 3">
    <name type="scientific">Zophobas morio</name>
    <dbReference type="NCBI Taxonomy" id="2755281"/>
    <lineage>
        <taxon>Eukaryota</taxon>
        <taxon>Metazoa</taxon>
        <taxon>Ecdysozoa</taxon>
        <taxon>Arthropoda</taxon>
        <taxon>Hexapoda</taxon>
        <taxon>Insecta</taxon>
        <taxon>Pterygota</taxon>
        <taxon>Neoptera</taxon>
        <taxon>Endopterygota</taxon>
        <taxon>Coleoptera</taxon>
        <taxon>Polyphaga</taxon>
        <taxon>Cucujiformia</taxon>
        <taxon>Tenebrionidae</taxon>
        <taxon>Zophobas</taxon>
    </lineage>
</organism>